<sequence>MRLTALITVVVDLVALAYVVASISTMSLPVAGQCGTYDTCNLNVRCSLNISQLSVGDAATCKLPTTNVPCRACAGPGQKCANAPERSSPIITLDADALFYCDSLTLAQALALPASHPCLNTACQLNKNSAACIASTYQYCCVPGTPNCDRSTADTGCTPSGCSTFLGQQALNPNYSAIPCPFQDAAATCASPQCNATSIYQQLVNTFSGNLGCSATYCISKMIPGVCAAGATLSSSTTANFTTCTNNIVAYCSANPTDPGCVQQCPYNCNRQDDCPCRSSACDAVRQAPMCVRTAGACAAFRQAFVGAMFAQRNFQPASDNRAYTKNNAGPPVTPFQWSADLTAARDGCNAVVAGLGDAIATCVQTSFRYCNANPWDSACKSELSVCGDGIVSWFETCDEGPNVTATGGCVACKTALNWECYQQGTPCKRCLHQTGYVLDAPNPGICPFCALLLPNIKWPCATTTPCANPVTLAEKTACDDYVQTYCNGIAANPSASPPPVRHPFTCQLGLRDPGCDSYVNLTKPLMVPSIPRACELTIKTVAINDPQLYALKFAVFNCPYRSARTSRAAPSTPLYAFKNPLEGLTDADRASLTPAALQALSLLYGNKTSRLYPLTDLALSDFSPYVNTSVVVNGMPLRITSIAQLTLFQSTPNLTSPQCSPLPFDTPLLVLPPSKHPLRWALKAHLYVRTQLQYTAINGNDASLGDFAALALDELETDAIPAPATFQAAVLLSQSRLDASGIVVETPRQTCATVSGSVQCLDIEAAITSGRAQLHFGKLLFDASCTDTTCAYPVDQCRMVPLVPKPVNLEPAAVQATASAIVEHIGDLDTAVSRVDALGKFVQIAMTASAEGYSDTVALFNAITVFGTEPVTKTNVRNYCPKAHYTNATTRAVNPSWAADPCCNPAVAQFMCCAPATVPGGSIAVVKGYDPTLVNSYCPGTPALTMQSFLNAAYTTLQSTRTAVASLDRAMTTTSWTTLTSIVQTCKAAIDSAPLTPCFSDLDCGVCAASTCLLDPRTGQGACAVPYDALDECTAECFGATMDTDLLRFLKDQWGLAPQSSSAAFSAALKANVFVQQCVGALLPLAPKQASWERPYATLPGIGSTQEVYACNATCQVATMCDDAEYAAYLSTNARTLLDLSVPATCTSQGGRVACAGYAANGTCNANYCTFDVVASACKDQNECRRQCSLPLTQGGCVRANGRWYTDQYNQPQCCPPEAYFNASNTAAPCSYALPTAPANAYTITDPMCCAAQNGTWYVAAGNGACCFGKVTSILNNGVPQLTCITKVTSWNVASCLASCNAMSPACAVCRQAQAAAGCCATTTVVANETACLAPTICTNQLVPAASCNDPTPFCAKCAGSVCTSVTKWPTCTLSAFSSAACTTAGGTWNATTKVCAALTGTSIAGPDCLRTDVCPSTTDVSRFYTTGAVPKYPRHAVTCQSGCFLPAVAQATCGATANYLWLADHAGGNGICVTRVSSAACADLGGTYVAAARTYSPGAFTTSDMCAEGNCVGSPFTDGWGADQCKSQATWAACSVNCPKCTVPASSPFAAQGSGACFSSSVADCAALGYSAAPVPRTETTDDSCACINAGVTSAAACALLSNTAWKACDDYGSASACTNAADVYATTLGCAWTTPRCATAAACAAQGSCNDGDDSRRSVCLDAGWAYGDTCSASVASATSTVVYTCTKCAVTNGVCVAPAIPSAGCATAEQWHPLGCRVYGVATATACATSGGTWVTRATTQAACLAPQGCLEPGASKLSSKSASECTKCGGSLHPWYTWTPGVWAPAFVERYTWQAQGTTLVPANAYRPPPRPLLHGCIAYKPTLSLQQLGKALAVPVARRVAMLQKTKALLLYNGMTDVLRRLACACGRSANASCWTAAADATLVSQTRVFCGQDTAAIPTGAGTAVLKMPCPSGRRLSTVGSSAELSFSTYSLAAYAEAYAPFCASQAINPLAVTAPGGLVYGQLLGAGTGVTASEPFESVSLCLPIDANVRQWPAFDTLDVAELRDGVFVPLNLTAFGVISSDQVCVSITENGVYFPIRRAAAAYAAPSCPLQCGSAGGRCVFNATTNAAECVCKCGFSGTLCTSGCPNACSGNGDCYQNTCYCRSGYTGVDCSQVRCPTDAAGQPCSNNGLCQAGACVCNLNYQGVVCDTPLFALLNGSAPADFVS</sequence>
<evidence type="ECO:0000313" key="3">
    <source>
        <dbReference type="EMBL" id="AIG55922.1"/>
    </source>
</evidence>
<evidence type="ECO:0000256" key="1">
    <source>
        <dbReference type="SAM" id="SignalP"/>
    </source>
</evidence>
<organism evidence="3">
    <name type="scientific">Achlya hypogyna</name>
    <name type="common">Oomycete</name>
    <name type="synonym">Protoachlya hypogyna</name>
    <dbReference type="NCBI Taxonomy" id="1202772"/>
    <lineage>
        <taxon>Eukaryota</taxon>
        <taxon>Sar</taxon>
        <taxon>Stramenopiles</taxon>
        <taxon>Oomycota</taxon>
        <taxon>Saprolegniomycetes</taxon>
        <taxon>Saprolegniales</taxon>
        <taxon>Achlyaceae</taxon>
        <taxon>Achlya</taxon>
    </lineage>
</organism>
<accession>A0A0A7CM40</accession>
<feature type="chain" id="PRO_5002036952" evidence="1">
    <location>
        <begin position="22"/>
        <end position="2174"/>
    </location>
</feature>
<dbReference type="Gene3D" id="2.10.25.10">
    <property type="entry name" value="Laminin"/>
    <property type="match status" value="1"/>
</dbReference>
<name>A0A0A7CM40_ACHHY</name>
<dbReference type="InterPro" id="IPR000742">
    <property type="entry name" value="EGF"/>
</dbReference>
<feature type="signal peptide" evidence="1">
    <location>
        <begin position="1"/>
        <end position="21"/>
    </location>
</feature>
<evidence type="ECO:0000259" key="2">
    <source>
        <dbReference type="PROSITE" id="PS00022"/>
    </source>
</evidence>
<proteinExistence type="predicted"/>
<feature type="non-terminal residue" evidence="3">
    <location>
        <position position="2174"/>
    </location>
</feature>
<dbReference type="SMART" id="SM00181">
    <property type="entry name" value="EGF"/>
    <property type="match status" value="3"/>
</dbReference>
<feature type="domain" description="EGF-like" evidence="2">
    <location>
        <begin position="2079"/>
        <end position="2090"/>
    </location>
</feature>
<dbReference type="PROSITE" id="PS00022">
    <property type="entry name" value="EGF_1"/>
    <property type="match status" value="1"/>
</dbReference>
<keyword evidence="1" id="KW-0732">Signal</keyword>
<protein>
    <submittedName>
        <fullName evidence="3">Secreted protein</fullName>
    </submittedName>
</protein>
<dbReference type="EMBL" id="KM038461">
    <property type="protein sequence ID" value="AIG55922.1"/>
    <property type="molecule type" value="Genomic_DNA"/>
</dbReference>
<reference evidence="3" key="1">
    <citation type="journal article" date="2014" name="Genome Biol. Evol.">
        <title>The secreted proteins of Achlya hypogyna and Thraustotheca clavata identify the ancestral oomycete secretome and reveal gene acquisitions by horizontal gene transfer.</title>
        <authorList>
            <person name="Misner I."/>
            <person name="Blouin N."/>
            <person name="Leonard G."/>
            <person name="Richards T.A."/>
            <person name="Lane C.E."/>
        </authorList>
    </citation>
    <scope>NUCLEOTIDE SEQUENCE</scope>
    <source>
        <strain evidence="3">ATCC 48635</strain>
    </source>
</reference>